<accession>A0A0A9YKZ1</accession>
<dbReference type="EMBL" id="GBHO01013424">
    <property type="protein sequence ID" value="JAG30180.1"/>
    <property type="molecule type" value="Transcribed_RNA"/>
</dbReference>
<evidence type="ECO:0000313" key="2">
    <source>
        <dbReference type="EMBL" id="JAG30180.1"/>
    </source>
</evidence>
<dbReference type="GO" id="GO:0000444">
    <property type="term" value="C:MIS12/MIND type complex"/>
    <property type="evidence" value="ECO:0007669"/>
    <property type="project" value="InterPro"/>
</dbReference>
<dbReference type="GO" id="GO:0007059">
    <property type="term" value="P:chromosome segregation"/>
    <property type="evidence" value="ECO:0007669"/>
    <property type="project" value="InterPro"/>
</dbReference>
<organism evidence="2">
    <name type="scientific">Lygus hesperus</name>
    <name type="common">Western plant bug</name>
    <dbReference type="NCBI Taxonomy" id="30085"/>
    <lineage>
        <taxon>Eukaryota</taxon>
        <taxon>Metazoa</taxon>
        <taxon>Ecdysozoa</taxon>
        <taxon>Arthropoda</taxon>
        <taxon>Hexapoda</taxon>
        <taxon>Insecta</taxon>
        <taxon>Pterygota</taxon>
        <taxon>Neoptera</taxon>
        <taxon>Paraneoptera</taxon>
        <taxon>Hemiptera</taxon>
        <taxon>Heteroptera</taxon>
        <taxon>Panheteroptera</taxon>
        <taxon>Cimicomorpha</taxon>
        <taxon>Miridae</taxon>
        <taxon>Mirini</taxon>
        <taxon>Lygus</taxon>
    </lineage>
</organism>
<reference evidence="2" key="2">
    <citation type="submission" date="2014-07" db="EMBL/GenBank/DDBJ databases">
        <authorList>
            <person name="Hull J."/>
        </authorList>
    </citation>
    <scope>NUCLEOTIDE SEQUENCE</scope>
</reference>
<dbReference type="GO" id="GO:0051301">
    <property type="term" value="P:cell division"/>
    <property type="evidence" value="ECO:0007669"/>
    <property type="project" value="InterPro"/>
</dbReference>
<sequence>MTQQIANVNRTLKHHYPYIVDGLTTITRQFLHRLLLQYIPSARVRVFALYDRDAAVDANCQEQAKIREQYTVPNPTNAALRRRAAALHTAIRDLDNEIQNWDALLQNIQNFCSSLQVPLDDSSPATTAAVESGDCEERCAVQCAVDEETFEQIL</sequence>
<proteinExistence type="predicted"/>
<gene>
    <name evidence="2" type="primary">PEO1_3</name>
    <name evidence="1" type="synonym">PEO1_2</name>
    <name evidence="1" type="ORF">CM83_11802</name>
    <name evidence="2" type="ORF">CM83_11807</name>
</gene>
<protein>
    <submittedName>
        <fullName evidence="2">Twinkle protein, mitochondrial</fullName>
    </submittedName>
</protein>
<dbReference type="EMBL" id="GBHO01040179">
    <property type="protein sequence ID" value="JAG03425.1"/>
    <property type="molecule type" value="Transcribed_RNA"/>
</dbReference>
<dbReference type="AlphaFoldDB" id="A0A0A9YKZ1"/>
<name>A0A0A9YKZ1_LYGHE</name>
<dbReference type="InterPro" id="IPR013218">
    <property type="entry name" value="Dsn1/Mis13"/>
</dbReference>
<evidence type="ECO:0000313" key="1">
    <source>
        <dbReference type="EMBL" id="JAG03425.1"/>
    </source>
</evidence>
<reference evidence="2" key="1">
    <citation type="journal article" date="2014" name="PLoS ONE">
        <title>Transcriptome-Based Identification of ABC Transporters in the Western Tarnished Plant Bug Lygus hesperus.</title>
        <authorList>
            <person name="Hull J.J."/>
            <person name="Chaney K."/>
            <person name="Geib S.M."/>
            <person name="Fabrick J.A."/>
            <person name="Brent C.S."/>
            <person name="Walsh D."/>
            <person name="Lavine L.C."/>
        </authorList>
    </citation>
    <scope>NUCLEOTIDE SEQUENCE</scope>
</reference>
<dbReference type="Pfam" id="PF08202">
    <property type="entry name" value="MIS13"/>
    <property type="match status" value="1"/>
</dbReference>